<organism evidence="1 2">
    <name type="scientific">Salmonella phage SAP012</name>
    <dbReference type="NCBI Taxonomy" id="2742114"/>
    <lineage>
        <taxon>Viruses</taxon>
        <taxon>Duplodnaviria</taxon>
        <taxon>Heunggongvirae</taxon>
        <taxon>Uroviricota</taxon>
        <taxon>Caudoviricetes</taxon>
        <taxon>Casjensviridae</taxon>
        <taxon>Zhonglingvirus</taxon>
        <taxon>Zhonglingvirus SAP012</taxon>
    </lineage>
</organism>
<proteinExistence type="predicted"/>
<evidence type="ECO:0000313" key="1">
    <source>
        <dbReference type="EMBL" id="BCG45178.1"/>
    </source>
</evidence>
<evidence type="ECO:0000313" key="2">
    <source>
        <dbReference type="Proteomes" id="UP000505247"/>
    </source>
</evidence>
<keyword evidence="2" id="KW-1185">Reference proteome</keyword>
<reference evidence="1 2" key="1">
    <citation type="submission" date="2020-06" db="EMBL/GenBank/DDBJ databases">
        <title>Complete Genome Sequence of Salmonella phage SAP012.</title>
        <authorList>
            <person name="Shahin K."/>
            <person name="Soleimani-Delfan A."/>
            <person name="Barazandeh M."/>
            <person name="Komijani Majid."/>
            <person name="Bao H."/>
            <person name="Zhang L."/>
            <person name="Wang R."/>
        </authorList>
    </citation>
    <scope>NUCLEOTIDE SEQUENCE [LARGE SCALE GENOMIC DNA]</scope>
</reference>
<dbReference type="GeneID" id="62682367"/>
<dbReference type="Proteomes" id="UP000505247">
    <property type="component" value="Segment"/>
</dbReference>
<protein>
    <submittedName>
        <fullName evidence="1">Uncharacterized protein</fullName>
    </submittedName>
</protein>
<dbReference type="RefSeq" id="YP_009999735.1">
    <property type="nucleotide sequence ID" value="NC_053008.1"/>
</dbReference>
<dbReference type="EMBL" id="LC553736">
    <property type="protein sequence ID" value="BCG45178.1"/>
    <property type="molecule type" value="Genomic_DNA"/>
</dbReference>
<dbReference type="KEGG" id="vg:62682367"/>
<name>A0A6J4EFB1_9CAUD</name>
<accession>A0A6J4EFB1</accession>
<sequence length="112" mass="12118">MHKTQPTMAALIVNQAAAGKGFDLADVFRSLEGAYHLDIRLTHTGIIVRSRGAGRTLFVAGDYRLAKGNKAKGREQCAAMRSFALQFISWADTQGYSTPALQLALKAVSNVH</sequence>